<dbReference type="GO" id="GO:0005737">
    <property type="term" value="C:cytoplasm"/>
    <property type="evidence" value="ECO:0007669"/>
    <property type="project" value="TreeGrafter"/>
</dbReference>
<dbReference type="AlphaFoldDB" id="A0A553Q375"/>
<evidence type="ECO:0000256" key="1">
    <source>
        <dbReference type="ARBA" id="ARBA00005702"/>
    </source>
</evidence>
<dbReference type="Proteomes" id="UP000316079">
    <property type="component" value="Unassembled WGS sequence"/>
</dbReference>
<evidence type="ECO:0000313" key="6">
    <source>
        <dbReference type="Proteomes" id="UP000316079"/>
    </source>
</evidence>
<comment type="similarity">
    <text evidence="1">Belongs to the TPD52 family.</text>
</comment>
<dbReference type="Pfam" id="PF04201">
    <property type="entry name" value="TPD52"/>
    <property type="match status" value="2"/>
</dbReference>
<accession>A0A553Q375</accession>
<dbReference type="OrthoDB" id="10000687at2759"/>
<name>A0A553Q375_9TELE</name>
<dbReference type="GO" id="GO:0030183">
    <property type="term" value="P:B cell differentiation"/>
    <property type="evidence" value="ECO:0007669"/>
    <property type="project" value="TreeGrafter"/>
</dbReference>
<sequence>MGSVSQSRRLPVWIFFPSPHLTHAEPPSAHTFFCMPISLCSCSPQAIVCPDKQIAGQYLGYILFTLGIQDTRQRVSEECQLNLEFSGESHAITYFPECFLFVGSMEEPVEDYKSPFNFEQGVNTSYLYLSPEESFTPPGSPLLSFRGTQRQDFIPEVGEEAVDGAPDEASTGLTAEQEAELRSELAKVEDEIQTLSQVLAAKEKQVAEIKRKLGITPLNELRQNLSKGWHEVTTSTAYVPSLTSGVRLLHLFLHQLLANRLKEYKKTSETLSQVGQKATTAFSNVGSAISRKLEDVRNTSSFKSFEEKVETIKTKMSPKPSTSDIEEVSESSPDGEPMLKEPEEIFPPNPQPH</sequence>
<evidence type="ECO:0000256" key="2">
    <source>
        <dbReference type="ARBA" id="ARBA00023054"/>
    </source>
</evidence>
<keyword evidence="2 3" id="KW-0175">Coiled coil</keyword>
<protein>
    <recommendedName>
        <fullName evidence="7">Tumor protein D52</fullName>
    </recommendedName>
</protein>
<dbReference type="STRING" id="623744.A0A553Q375"/>
<keyword evidence="6" id="KW-1185">Reference proteome</keyword>
<dbReference type="InterPro" id="IPR007327">
    <property type="entry name" value="TPD52"/>
</dbReference>
<evidence type="ECO:0000256" key="4">
    <source>
        <dbReference type="SAM" id="MobiDB-lite"/>
    </source>
</evidence>
<feature type="region of interest" description="Disordered" evidence="4">
    <location>
        <begin position="308"/>
        <end position="353"/>
    </location>
</feature>
<feature type="coiled-coil region" evidence="3">
    <location>
        <begin position="178"/>
        <end position="212"/>
    </location>
</feature>
<evidence type="ECO:0000256" key="3">
    <source>
        <dbReference type="SAM" id="Coils"/>
    </source>
</evidence>
<dbReference type="PANTHER" id="PTHR19307:SF12">
    <property type="entry name" value="TUMOR PROTEIN D52"/>
    <property type="match status" value="1"/>
</dbReference>
<comment type="caution">
    <text evidence="5">The sequence shown here is derived from an EMBL/GenBank/DDBJ whole genome shotgun (WGS) entry which is preliminary data.</text>
</comment>
<reference evidence="5 6" key="1">
    <citation type="journal article" date="2019" name="Sci. Data">
        <title>Hybrid genome assembly and annotation of Danionella translucida.</title>
        <authorList>
            <person name="Kadobianskyi M."/>
            <person name="Schulze L."/>
            <person name="Schuelke M."/>
            <person name="Judkewitz B."/>
        </authorList>
    </citation>
    <scope>NUCLEOTIDE SEQUENCE [LARGE SCALE GENOMIC DNA]</scope>
    <source>
        <strain evidence="5 6">Bolton</strain>
    </source>
</reference>
<dbReference type="EMBL" id="SRMA01026411">
    <property type="protein sequence ID" value="TRY84392.1"/>
    <property type="molecule type" value="Genomic_DNA"/>
</dbReference>
<evidence type="ECO:0000313" key="5">
    <source>
        <dbReference type="EMBL" id="TRY84392.1"/>
    </source>
</evidence>
<gene>
    <name evidence="5" type="ORF">DNTS_025477</name>
</gene>
<evidence type="ECO:0008006" key="7">
    <source>
        <dbReference type="Google" id="ProtNLM"/>
    </source>
</evidence>
<dbReference type="PANTHER" id="PTHR19307">
    <property type="entry name" value="TUMOR PROTEIN D52"/>
    <property type="match status" value="1"/>
</dbReference>
<organism evidence="5 6">
    <name type="scientific">Danionella cerebrum</name>
    <dbReference type="NCBI Taxonomy" id="2873325"/>
    <lineage>
        <taxon>Eukaryota</taxon>
        <taxon>Metazoa</taxon>
        <taxon>Chordata</taxon>
        <taxon>Craniata</taxon>
        <taxon>Vertebrata</taxon>
        <taxon>Euteleostomi</taxon>
        <taxon>Actinopterygii</taxon>
        <taxon>Neopterygii</taxon>
        <taxon>Teleostei</taxon>
        <taxon>Ostariophysi</taxon>
        <taxon>Cypriniformes</taxon>
        <taxon>Danionidae</taxon>
        <taxon>Danioninae</taxon>
        <taxon>Danionella</taxon>
    </lineage>
</organism>
<proteinExistence type="inferred from homology"/>